<dbReference type="GO" id="GO:0017148">
    <property type="term" value="P:negative regulation of translation"/>
    <property type="evidence" value="ECO:0007669"/>
    <property type="project" value="UniProtKB-KW"/>
</dbReference>
<dbReference type="GO" id="GO:0090729">
    <property type="term" value="F:toxin activity"/>
    <property type="evidence" value="ECO:0007669"/>
    <property type="project" value="UniProtKB-KW"/>
</dbReference>
<reference evidence="10" key="1">
    <citation type="journal article" date="2017" name="Nat. Commun.">
        <title>The asparagus genome sheds light on the origin and evolution of a young Y chromosome.</title>
        <authorList>
            <person name="Harkess A."/>
            <person name="Zhou J."/>
            <person name="Xu C."/>
            <person name="Bowers J.E."/>
            <person name="Van der Hulst R."/>
            <person name="Ayyampalayam S."/>
            <person name="Mercati F."/>
            <person name="Riccardi P."/>
            <person name="McKain M.R."/>
            <person name="Kakrana A."/>
            <person name="Tang H."/>
            <person name="Ray J."/>
            <person name="Groenendijk J."/>
            <person name="Arikit S."/>
            <person name="Mathioni S.M."/>
            <person name="Nakano M."/>
            <person name="Shan H."/>
            <person name="Telgmann-Rauber A."/>
            <person name="Kanno A."/>
            <person name="Yue Z."/>
            <person name="Chen H."/>
            <person name="Li W."/>
            <person name="Chen Y."/>
            <person name="Xu X."/>
            <person name="Zhang Y."/>
            <person name="Luo S."/>
            <person name="Chen H."/>
            <person name="Gao J."/>
            <person name="Mao Z."/>
            <person name="Pires J.C."/>
            <person name="Luo M."/>
            <person name="Kudrna D."/>
            <person name="Wing R.A."/>
            <person name="Meyers B.C."/>
            <person name="Yi K."/>
            <person name="Kong H."/>
            <person name="Lavrijsen P."/>
            <person name="Sunseri F."/>
            <person name="Falavigna A."/>
            <person name="Ye Y."/>
            <person name="Leebens-Mack J.H."/>
            <person name="Chen G."/>
        </authorList>
    </citation>
    <scope>NUCLEOTIDE SEQUENCE [LARGE SCALE GENOMIC DNA]</scope>
    <source>
        <strain evidence="10">cv. DH0086</strain>
    </source>
</reference>
<dbReference type="OMA" id="WFELGKE"/>
<comment type="similarity">
    <text evidence="2">Belongs to the ribosome-inactivating protein family. Type 1 RIP subfamily.</text>
</comment>
<evidence type="ECO:0000313" key="10">
    <source>
        <dbReference type="Proteomes" id="UP000243459"/>
    </source>
</evidence>
<gene>
    <name evidence="9" type="ORF">A4U43_C03F31060</name>
</gene>
<keyword evidence="6 8" id="KW-0611">Plant defense</keyword>
<dbReference type="Proteomes" id="UP000243459">
    <property type="component" value="Chromosome 3"/>
</dbReference>
<keyword evidence="5 8" id="KW-0378">Hydrolase</keyword>
<dbReference type="GO" id="GO:0006952">
    <property type="term" value="P:defense response"/>
    <property type="evidence" value="ECO:0007669"/>
    <property type="project" value="UniProtKB-KW"/>
</dbReference>
<accession>A0A5P1FEA4</accession>
<dbReference type="AlphaFoldDB" id="A0A5P1FEA4"/>
<evidence type="ECO:0000256" key="5">
    <source>
        <dbReference type="ARBA" id="ARBA00022801"/>
    </source>
</evidence>
<dbReference type="EMBL" id="CM007383">
    <property type="protein sequence ID" value="ONK76688.1"/>
    <property type="molecule type" value="Genomic_DNA"/>
</dbReference>
<dbReference type="GO" id="GO:0030598">
    <property type="term" value="F:rRNA N-glycosylase activity"/>
    <property type="evidence" value="ECO:0007669"/>
    <property type="project" value="UniProtKB-EC"/>
</dbReference>
<keyword evidence="10" id="KW-1185">Reference proteome</keyword>
<evidence type="ECO:0000256" key="2">
    <source>
        <dbReference type="ARBA" id="ARBA00008544"/>
    </source>
</evidence>
<evidence type="ECO:0000256" key="4">
    <source>
        <dbReference type="ARBA" id="ARBA00022656"/>
    </source>
</evidence>
<evidence type="ECO:0000256" key="8">
    <source>
        <dbReference type="RuleBase" id="RU004915"/>
    </source>
</evidence>
<dbReference type="PANTHER" id="PTHR33453">
    <property type="match status" value="1"/>
</dbReference>
<organism evidence="9 10">
    <name type="scientific">Asparagus officinalis</name>
    <name type="common">Garden asparagus</name>
    <dbReference type="NCBI Taxonomy" id="4686"/>
    <lineage>
        <taxon>Eukaryota</taxon>
        <taxon>Viridiplantae</taxon>
        <taxon>Streptophyta</taxon>
        <taxon>Embryophyta</taxon>
        <taxon>Tracheophyta</taxon>
        <taxon>Spermatophyta</taxon>
        <taxon>Magnoliopsida</taxon>
        <taxon>Liliopsida</taxon>
        <taxon>Asparagales</taxon>
        <taxon>Asparagaceae</taxon>
        <taxon>Asparagoideae</taxon>
        <taxon>Asparagus</taxon>
    </lineage>
</organism>
<dbReference type="PANTHER" id="PTHR33453:SF9">
    <property type="entry name" value="ALBUMIN B-32"/>
    <property type="match status" value="1"/>
</dbReference>
<dbReference type="InterPro" id="IPR036041">
    <property type="entry name" value="Ribosome-inact_prot_sf"/>
</dbReference>
<dbReference type="Pfam" id="PF00161">
    <property type="entry name" value="RIP"/>
    <property type="match status" value="1"/>
</dbReference>
<evidence type="ECO:0000256" key="3">
    <source>
        <dbReference type="ARBA" id="ARBA00012001"/>
    </source>
</evidence>
<sequence length="274" mass="31095">MEASEIKAIEISLSYDLTAGNYVSSIEKMRQENAATWCRNRPVLPTVVDQKDPEWEKKLTWYDVVLASDGGKSTVRLRIRRDQLYLQGFCLNNNGKWFELGKEHLIAKDSTLLPYGHNYNDLLSAAGFETTGGLTKVTFGREKLIYAAQWLQNPKDVKKSAQALLIVIGMFCECARFMPISSYFRRTWQESRNAPAWVDTLVHRWGQLSGCCLFYDADPTYKWVPQTLEVEGPAPNYDPVTVVAKTMVELLEYLGILQRDPSTIVAPKAQDVAE</sequence>
<evidence type="ECO:0000256" key="7">
    <source>
        <dbReference type="ARBA" id="ARBA00023193"/>
    </source>
</evidence>
<dbReference type="SUPFAM" id="SSF56371">
    <property type="entry name" value="Ribosome inactivating proteins (RIP)"/>
    <property type="match status" value="1"/>
</dbReference>
<keyword evidence="4 8" id="KW-0800">Toxin</keyword>
<dbReference type="EC" id="3.2.2.22" evidence="3 8"/>
<dbReference type="OrthoDB" id="675370at2759"/>
<dbReference type="InterPro" id="IPR016138">
    <property type="entry name" value="Ribosome_inactivat_prot_sub1"/>
</dbReference>
<protein>
    <recommendedName>
        <fullName evidence="3 8">rRNA N-glycosylase</fullName>
        <ecNumber evidence="3 8">3.2.2.22</ecNumber>
    </recommendedName>
</protein>
<comment type="catalytic activity">
    <reaction evidence="1 8">
        <text>Endohydrolysis of the N-glycosidic bond at one specific adenosine on the 28S rRNA.</text>
        <dbReference type="EC" id="3.2.2.22"/>
    </reaction>
</comment>
<evidence type="ECO:0000313" key="9">
    <source>
        <dbReference type="EMBL" id="ONK76688.1"/>
    </source>
</evidence>
<name>A0A5P1FEA4_ASPOF</name>
<evidence type="ECO:0000256" key="6">
    <source>
        <dbReference type="ARBA" id="ARBA00022821"/>
    </source>
</evidence>
<dbReference type="InterPro" id="IPR001574">
    <property type="entry name" value="Ribosome_inactivat_prot"/>
</dbReference>
<dbReference type="Gramene" id="ONK76688">
    <property type="protein sequence ID" value="ONK76688"/>
    <property type="gene ID" value="A4U43_C03F31060"/>
</dbReference>
<evidence type="ECO:0000256" key="1">
    <source>
        <dbReference type="ARBA" id="ARBA00000237"/>
    </source>
</evidence>
<dbReference type="Gene3D" id="3.40.420.10">
    <property type="entry name" value="Ricin (A subunit), domain 1"/>
    <property type="match status" value="1"/>
</dbReference>
<keyword evidence="7 8" id="KW-0652">Protein synthesis inhibitor</keyword>
<proteinExistence type="inferred from homology"/>